<keyword evidence="2" id="KW-1185">Reference proteome</keyword>
<organism evidence="2">
    <name type="scientific">Leptosphaeria maculans (strain JN3 / isolate v23.1.3 / race Av1-4-5-6-7-8)</name>
    <name type="common">Blackleg fungus</name>
    <name type="synonym">Phoma lingam</name>
    <dbReference type="NCBI Taxonomy" id="985895"/>
    <lineage>
        <taxon>Eukaryota</taxon>
        <taxon>Fungi</taxon>
        <taxon>Dikarya</taxon>
        <taxon>Ascomycota</taxon>
        <taxon>Pezizomycotina</taxon>
        <taxon>Dothideomycetes</taxon>
        <taxon>Pleosporomycetidae</taxon>
        <taxon>Pleosporales</taxon>
        <taxon>Pleosporineae</taxon>
        <taxon>Leptosphaeriaceae</taxon>
        <taxon>Plenodomus</taxon>
        <taxon>Plenodomus lingam/Leptosphaeria maculans species complex</taxon>
    </lineage>
</organism>
<dbReference type="VEuPathDB" id="FungiDB:LEMA_P020230.1"/>
<dbReference type="eggNOG" id="ENOG502TDD3">
    <property type="taxonomic scope" value="Eukaryota"/>
</dbReference>
<dbReference type="EMBL" id="FP929138">
    <property type="protein sequence ID" value="CBY00893.1"/>
    <property type="molecule type" value="Genomic_DNA"/>
</dbReference>
<reference evidence="2" key="1">
    <citation type="journal article" date="2011" name="Nat. Commun.">
        <title>Effector diversification within compartments of the Leptosphaeria maculans genome affected by Repeat-Induced Point mutations.</title>
        <authorList>
            <person name="Rouxel T."/>
            <person name="Grandaubert J."/>
            <person name="Hane J.K."/>
            <person name="Hoede C."/>
            <person name="van de Wouw A.P."/>
            <person name="Couloux A."/>
            <person name="Dominguez V."/>
            <person name="Anthouard V."/>
            <person name="Bally P."/>
            <person name="Bourras S."/>
            <person name="Cozijnsen A.J."/>
            <person name="Ciuffetti L.M."/>
            <person name="Degrave A."/>
            <person name="Dilmaghani A."/>
            <person name="Duret L."/>
            <person name="Fudal I."/>
            <person name="Goodwin S.B."/>
            <person name="Gout L."/>
            <person name="Glaser N."/>
            <person name="Linglin J."/>
            <person name="Kema G.H.J."/>
            <person name="Lapalu N."/>
            <person name="Lawrence C.B."/>
            <person name="May K."/>
            <person name="Meyer M."/>
            <person name="Ollivier B."/>
            <person name="Poulain J."/>
            <person name="Schoch C.L."/>
            <person name="Simon A."/>
            <person name="Spatafora J.W."/>
            <person name="Stachowiak A."/>
            <person name="Turgeon B.G."/>
            <person name="Tyler B.M."/>
            <person name="Vincent D."/>
            <person name="Weissenbach J."/>
            <person name="Amselem J."/>
            <person name="Quesneville H."/>
            <person name="Oliver R.P."/>
            <person name="Wincker P."/>
            <person name="Balesdent M.-H."/>
            <person name="Howlett B.J."/>
        </authorList>
    </citation>
    <scope>NUCLEOTIDE SEQUENCE [LARGE SCALE GENOMIC DNA]</scope>
    <source>
        <strain evidence="2">JN3 / isolate v23.1.3 / race Av1-4-5-6-7-8</strain>
    </source>
</reference>
<dbReference type="InParanoid" id="E5AB52"/>
<dbReference type="OMA" id="QQGNWED"/>
<sequence>MPHPPPPNPYTPFQNHLLHFSTPPPSPRLTLPSTLRASLTLGLNLPLSLLLSLALRILYTPLPNFWTPIHIQHIPPSSHRTQLSHAALPRGKPGFSCAELLALLDGEEGAGERTSWVVRKINQMHVLGFWSMAADAHTHVVARGDVEAFQRGDWEAAVVRRRRGRADVLPFWRGGPVWVAGHSWAVGRLLGVRVYDSEGKEGVERRE</sequence>
<dbReference type="HOGENOM" id="CLU_1461045_0_0_1"/>
<protein>
    <submittedName>
        <fullName evidence="1">Uncharacterized protein</fullName>
    </submittedName>
</protein>
<dbReference type="AlphaFoldDB" id="E5AB52"/>
<evidence type="ECO:0000313" key="1">
    <source>
        <dbReference type="EMBL" id="CBY00893.1"/>
    </source>
</evidence>
<evidence type="ECO:0000313" key="2">
    <source>
        <dbReference type="Proteomes" id="UP000002668"/>
    </source>
</evidence>
<name>E5AB52_LEPMJ</name>
<dbReference type="Proteomes" id="UP000002668">
    <property type="component" value="Genome"/>
</dbReference>
<proteinExistence type="predicted"/>
<dbReference type="OrthoDB" id="2561193at2759"/>
<accession>E5AB52</accession>
<gene>
    <name evidence="1" type="ORF">LEMA_P020230.1</name>
</gene>